<organism evidence="1 2">
    <name type="scientific">Papaver somniferum</name>
    <name type="common">Opium poppy</name>
    <dbReference type="NCBI Taxonomy" id="3469"/>
    <lineage>
        <taxon>Eukaryota</taxon>
        <taxon>Viridiplantae</taxon>
        <taxon>Streptophyta</taxon>
        <taxon>Embryophyta</taxon>
        <taxon>Tracheophyta</taxon>
        <taxon>Spermatophyta</taxon>
        <taxon>Magnoliopsida</taxon>
        <taxon>Ranunculales</taxon>
        <taxon>Papaveraceae</taxon>
        <taxon>Papaveroideae</taxon>
        <taxon>Papaver</taxon>
    </lineage>
</organism>
<protein>
    <submittedName>
        <fullName evidence="1">Uncharacterized protein</fullName>
    </submittedName>
</protein>
<proteinExistence type="predicted"/>
<accession>A0A4Y7J013</accession>
<dbReference type="Proteomes" id="UP000316621">
    <property type="component" value="Chromosome 3"/>
</dbReference>
<dbReference type="EMBL" id="CM010717">
    <property type="protein sequence ID" value="RZC53098.1"/>
    <property type="molecule type" value="Genomic_DNA"/>
</dbReference>
<evidence type="ECO:0000313" key="1">
    <source>
        <dbReference type="EMBL" id="RZC53098.1"/>
    </source>
</evidence>
<dbReference type="InterPro" id="IPR027417">
    <property type="entry name" value="P-loop_NTPase"/>
</dbReference>
<dbReference type="AlphaFoldDB" id="A0A4Y7J013"/>
<evidence type="ECO:0000313" key="2">
    <source>
        <dbReference type="Proteomes" id="UP000316621"/>
    </source>
</evidence>
<keyword evidence="2" id="KW-1185">Reference proteome</keyword>
<name>A0A4Y7J013_PAPSO</name>
<sequence length="90" mass="10526">MILTKFQLEFDSRSGLRVSIFPLSQSQRTLWKKISNRTDLVFVLIGHQMLFCGFNDETVEYKNISFTVCDVGGQGFERLRQLILYRMNEA</sequence>
<dbReference type="Gramene" id="RZC53098">
    <property type="protein sequence ID" value="RZC53098"/>
    <property type="gene ID" value="C5167_011948"/>
</dbReference>
<dbReference type="Gene3D" id="3.40.50.300">
    <property type="entry name" value="P-loop containing nucleotide triphosphate hydrolases"/>
    <property type="match status" value="1"/>
</dbReference>
<gene>
    <name evidence="1" type="ORF">C5167_011948</name>
</gene>
<reference evidence="1 2" key="1">
    <citation type="journal article" date="2018" name="Science">
        <title>The opium poppy genome and morphinan production.</title>
        <authorList>
            <person name="Guo L."/>
            <person name="Winzer T."/>
            <person name="Yang X."/>
            <person name="Li Y."/>
            <person name="Ning Z."/>
            <person name="He Z."/>
            <person name="Teodor R."/>
            <person name="Lu Y."/>
            <person name="Bowser T.A."/>
            <person name="Graham I.A."/>
            <person name="Ye K."/>
        </authorList>
    </citation>
    <scope>NUCLEOTIDE SEQUENCE [LARGE SCALE GENOMIC DNA]</scope>
    <source>
        <strain evidence="2">cv. HN1</strain>
        <tissue evidence="1">Leaves</tissue>
    </source>
</reference>